<keyword evidence="18 32" id="KW-1133">Transmembrane helix</keyword>
<evidence type="ECO:0000256" key="26">
    <source>
        <dbReference type="ARBA" id="ARBA00048323"/>
    </source>
</evidence>
<dbReference type="GO" id="GO:0005615">
    <property type="term" value="C:extracellular space"/>
    <property type="evidence" value="ECO:0007669"/>
    <property type="project" value="TreeGrafter"/>
</dbReference>
<feature type="binding site" evidence="30">
    <location>
        <position position="329"/>
    </location>
    <ligand>
        <name>Ca(2+)</name>
        <dbReference type="ChEBI" id="CHEBI:29108"/>
        <label>2</label>
    </ligand>
</feature>
<dbReference type="Gene3D" id="3.40.390.10">
    <property type="entry name" value="Collagenase (Catalytic Domain)"/>
    <property type="match status" value="1"/>
</dbReference>
<feature type="binding site" evidence="30">
    <location>
        <position position="333"/>
    </location>
    <ligand>
        <name>Zn(2+)</name>
        <dbReference type="ChEBI" id="CHEBI:29105"/>
        <label>1</label>
    </ligand>
</feature>
<evidence type="ECO:0000256" key="25">
    <source>
        <dbReference type="ARBA" id="ARBA00047401"/>
    </source>
</evidence>
<name>A0A4Z2H9F6_9TELE</name>
<feature type="binding site" evidence="28">
    <location>
        <position position="130"/>
    </location>
    <ligand>
        <name>Zn(2+)</name>
        <dbReference type="ChEBI" id="CHEBI:29105"/>
        <note>catalytic</note>
    </ligand>
</feature>
<dbReference type="GO" id="GO:0016020">
    <property type="term" value="C:membrane"/>
    <property type="evidence" value="ECO:0007669"/>
    <property type="project" value="UniProtKB-SubCell"/>
</dbReference>
<dbReference type="OrthoDB" id="8816338at2759"/>
<feature type="binding site" evidence="30">
    <location>
        <position position="313"/>
    </location>
    <ligand>
        <name>Ca(2+)</name>
        <dbReference type="ChEBI" id="CHEBI:29108"/>
        <label>3</label>
    </ligand>
</feature>
<dbReference type="PANTHER" id="PTHR10201:SF165">
    <property type="entry name" value="COLLAGENASE 3"/>
    <property type="match status" value="1"/>
</dbReference>
<feature type="binding site" evidence="30">
    <location>
        <position position="331"/>
    </location>
    <ligand>
        <name>Ca(2+)</name>
        <dbReference type="ChEBI" id="CHEBI:29108"/>
        <label>2</label>
    </ligand>
</feature>
<feature type="binding site" evidence="30">
    <location>
        <position position="373"/>
    </location>
    <ligand>
        <name>Zn(2+)</name>
        <dbReference type="ChEBI" id="CHEBI:29105"/>
        <label>2</label>
        <note>catalytic</note>
    </ligand>
</feature>
<evidence type="ECO:0000256" key="16">
    <source>
        <dbReference type="ARBA" id="ARBA00022837"/>
    </source>
</evidence>
<dbReference type="PANTHER" id="PTHR10201">
    <property type="entry name" value="MATRIX METALLOPROTEINASE"/>
    <property type="match status" value="1"/>
</dbReference>
<feature type="binding site" evidence="30">
    <location>
        <position position="312"/>
    </location>
    <ligand>
        <name>Ca(2+)</name>
        <dbReference type="ChEBI" id="CHEBI:29108"/>
        <label>3</label>
    </ligand>
</feature>
<evidence type="ECO:0000256" key="6">
    <source>
        <dbReference type="ARBA" id="ARBA00010370"/>
    </source>
</evidence>
<feature type="active site" evidence="29">
    <location>
        <position position="356"/>
    </location>
</feature>
<feature type="binding site" evidence="30">
    <location>
        <position position="338"/>
    </location>
    <ligand>
        <name>Ca(2+)</name>
        <dbReference type="ChEBI" id="CHEBI:29108"/>
        <label>1</label>
    </ligand>
</feature>
<evidence type="ECO:0000256" key="11">
    <source>
        <dbReference type="ARBA" id="ARBA00022692"/>
    </source>
</evidence>
<evidence type="ECO:0000256" key="8">
    <source>
        <dbReference type="ARBA" id="ARBA00022525"/>
    </source>
</evidence>
<comment type="cofactor">
    <cofactor evidence="30">
        <name>Zn(2+)</name>
        <dbReference type="ChEBI" id="CHEBI:29105"/>
    </cofactor>
    <text evidence="30">Binds 2 Zn(2+) ions per subunit.</text>
</comment>
<evidence type="ECO:0000256" key="21">
    <source>
        <dbReference type="ARBA" id="ARBA00023136"/>
    </source>
</evidence>
<dbReference type="SUPFAM" id="SSF50923">
    <property type="entry name" value="Hemopexin-like domain"/>
    <property type="match status" value="1"/>
</dbReference>
<feature type="binding site" evidence="30">
    <location>
        <position position="365"/>
    </location>
    <ligand>
        <name>Zn(2+)</name>
        <dbReference type="ChEBI" id="CHEBI:29105"/>
        <label>2</label>
        <note>catalytic</note>
    </ligand>
</feature>
<dbReference type="AlphaFoldDB" id="A0A4Z2H9F6"/>
<feature type="binding site" evidence="30">
    <location>
        <position position="335"/>
    </location>
    <ligand>
        <name>Ca(2+)</name>
        <dbReference type="ChEBI" id="CHEBI:29108"/>
        <label>3</label>
    </ligand>
</feature>
<dbReference type="GO" id="GO:0046512">
    <property type="term" value="P:sphingosine biosynthetic process"/>
    <property type="evidence" value="ECO:0007669"/>
    <property type="project" value="UniProtKB-ARBA"/>
</dbReference>
<keyword evidence="17" id="KW-0443">Lipid metabolism</keyword>
<keyword evidence="22" id="KW-0865">Zymogen</keyword>
<evidence type="ECO:0000313" key="34">
    <source>
        <dbReference type="EMBL" id="TNN62508.1"/>
    </source>
</evidence>
<feature type="binding site" evidence="28">
    <location>
        <position position="134"/>
    </location>
    <ligand>
        <name>Zn(2+)</name>
        <dbReference type="ChEBI" id="CHEBI:29105"/>
        <note>catalytic</note>
    </ligand>
</feature>
<dbReference type="EMBL" id="SRLO01000292">
    <property type="protein sequence ID" value="TNN62508.1"/>
    <property type="molecule type" value="Genomic_DNA"/>
</dbReference>
<feature type="binding site" evidence="30">
    <location>
        <position position="338"/>
    </location>
    <ligand>
        <name>Ca(2+)</name>
        <dbReference type="ChEBI" id="CHEBI:29108"/>
        <label>3</label>
    </ligand>
</feature>
<evidence type="ECO:0000256" key="19">
    <source>
        <dbReference type="ARBA" id="ARBA00023049"/>
    </source>
</evidence>
<dbReference type="InterPro" id="IPR006026">
    <property type="entry name" value="Peptidase_Metallo"/>
</dbReference>
<reference evidence="34 35" key="1">
    <citation type="submission" date="2019-03" db="EMBL/GenBank/DDBJ databases">
        <title>First draft genome of Liparis tanakae, snailfish: a comprehensive survey of snailfish specific genes.</title>
        <authorList>
            <person name="Kim W."/>
            <person name="Song I."/>
            <person name="Jeong J.-H."/>
            <person name="Kim D."/>
            <person name="Kim S."/>
            <person name="Ryu S."/>
            <person name="Song J.Y."/>
            <person name="Lee S.K."/>
        </authorList>
    </citation>
    <scope>NUCLEOTIDE SEQUENCE [LARGE SCALE GENOMIC DNA]</scope>
    <source>
        <tissue evidence="34">Muscle</tissue>
    </source>
</reference>
<comment type="catalytic activity">
    <reaction evidence="25">
        <text>N-(9Z-octadecenoyl)-sphing-4-enine + H2O = sphing-4-enine + (9Z)-octadecenoate</text>
        <dbReference type="Rhea" id="RHEA:41299"/>
        <dbReference type="ChEBI" id="CHEBI:15377"/>
        <dbReference type="ChEBI" id="CHEBI:30823"/>
        <dbReference type="ChEBI" id="CHEBI:57756"/>
        <dbReference type="ChEBI" id="CHEBI:77996"/>
    </reaction>
    <physiologicalReaction direction="left-to-right" evidence="25">
        <dbReference type="Rhea" id="RHEA:41300"/>
    </physiologicalReaction>
</comment>
<dbReference type="GO" id="GO:0030198">
    <property type="term" value="P:extracellular matrix organization"/>
    <property type="evidence" value="ECO:0007669"/>
    <property type="project" value="TreeGrafter"/>
</dbReference>
<feature type="short sequence motif" description="Cysteine switch" evidence="31">
    <location>
        <begin position="230"/>
        <end position="237"/>
    </location>
</feature>
<dbReference type="InterPro" id="IPR001818">
    <property type="entry name" value="Pept_M10_metallopeptidase"/>
</dbReference>
<keyword evidence="15 28" id="KW-0862">Zinc</keyword>
<dbReference type="Proteomes" id="UP000314294">
    <property type="component" value="Unassembled WGS sequence"/>
</dbReference>
<evidence type="ECO:0000256" key="12">
    <source>
        <dbReference type="ARBA" id="ARBA00022723"/>
    </source>
</evidence>
<comment type="similarity">
    <text evidence="6">Belongs to the peptidase M10A family.</text>
</comment>
<feature type="binding site" evidence="30">
    <location>
        <position position="305"/>
    </location>
    <ligand>
        <name>Zn(2+)</name>
        <dbReference type="ChEBI" id="CHEBI:29105"/>
        <label>1</label>
    </ligand>
</feature>
<keyword evidence="8" id="KW-0964">Secreted</keyword>
<feature type="binding site" evidence="30">
    <location>
        <position position="307"/>
    </location>
    <ligand>
        <name>Zn(2+)</name>
        <dbReference type="ChEBI" id="CHEBI:29105"/>
        <label>1</label>
    </ligand>
</feature>
<evidence type="ECO:0000256" key="10">
    <source>
        <dbReference type="ARBA" id="ARBA00022670"/>
    </source>
</evidence>
<gene>
    <name evidence="34" type="primary">MMP1_0</name>
    <name evidence="34" type="ORF">EYF80_027311</name>
</gene>
<evidence type="ECO:0000256" key="4">
    <source>
        <dbReference type="ARBA" id="ARBA00004991"/>
    </source>
</evidence>
<evidence type="ECO:0000256" key="1">
    <source>
        <dbReference type="ARBA" id="ARBA00004141"/>
    </source>
</evidence>
<feature type="binding site" description="in inhibited form" evidence="30">
    <location>
        <position position="232"/>
    </location>
    <ligand>
        <name>Zn(2+)</name>
        <dbReference type="ChEBI" id="CHEBI:29105"/>
        <label>2</label>
        <note>catalytic</note>
    </ligand>
</feature>
<keyword evidence="10" id="KW-0645">Protease</keyword>
<keyword evidence="17" id="KW-0746">Sphingolipid metabolism</keyword>
<evidence type="ECO:0000256" key="28">
    <source>
        <dbReference type="PIRSR" id="PIRSR608901-2"/>
    </source>
</evidence>
<keyword evidence="9" id="KW-0272">Extracellular matrix</keyword>
<dbReference type="GO" id="GO:0004222">
    <property type="term" value="F:metalloendopeptidase activity"/>
    <property type="evidence" value="ECO:0007669"/>
    <property type="project" value="InterPro"/>
</dbReference>
<keyword evidence="20" id="KW-0177">Collagen degradation</keyword>
<keyword evidence="16 30" id="KW-0106">Calcium</keyword>
<dbReference type="GO" id="GO:0017040">
    <property type="term" value="F:N-acylsphingosine amidohydrolase activity"/>
    <property type="evidence" value="ECO:0007669"/>
    <property type="project" value="UniProtKB-EC"/>
</dbReference>
<dbReference type="InterPro" id="IPR002477">
    <property type="entry name" value="Peptidoglycan-bd-like"/>
</dbReference>
<evidence type="ECO:0000256" key="31">
    <source>
        <dbReference type="PIRSR" id="PIRSR621190-5"/>
    </source>
</evidence>
<evidence type="ECO:0000256" key="20">
    <source>
        <dbReference type="ARBA" id="ARBA00023105"/>
    </source>
</evidence>
<sequence>MFTSMLRTLQLLSDATVSPRYECFKQEKSISLFTIALLLIFSVSVTLVYLQWKEPVFHQVMYGALVACLVIRSIFIVTWVYPWLRPLCYTSLGVFMLGFLLWNIDNIFCDTLRTSRQRLPSGVGVVTQFHAWWHIFTGLGSYLHILLSFFVEFGPRCTLIHRRRVELKEYLRHFYGYKPKSERQKRTADSDVNADWVTGLCDGVQKMQRFFGLPPTGELTNDTLAVMKRPRCGLSDVEPFGGTIRWKKLSLSYRIARYNLPVPKSKVHNIFRAAWKLWSNVTPMKFRKRGRKETDIVISFHTGDHEDGSPFDGTGGILAHAFLPGFGIGGDVHFDADEAWSFNSTGFNLFAVAVHEFGHALGLSHSSDPGAIMYPAYNFVPNYEIQLSFKDVKDIQYLYGLVHFFKGNIHYRFDPSSKHVVSISPTNDLLECKKNDDNKILTERR</sequence>
<evidence type="ECO:0000259" key="33">
    <source>
        <dbReference type="SMART" id="SM00235"/>
    </source>
</evidence>
<dbReference type="InterPro" id="IPR036365">
    <property type="entry name" value="PGBD-like_sf"/>
</dbReference>
<comment type="pathway">
    <text evidence="3">Lipid metabolism; sphingolipid metabolism.</text>
</comment>
<comment type="catalytic activity">
    <reaction evidence="26">
        <text>an N-acylsphing-4-enine + H2O = sphing-4-enine + a fatty acid</text>
        <dbReference type="Rhea" id="RHEA:20856"/>
        <dbReference type="ChEBI" id="CHEBI:15377"/>
        <dbReference type="ChEBI" id="CHEBI:28868"/>
        <dbReference type="ChEBI" id="CHEBI:52639"/>
        <dbReference type="ChEBI" id="CHEBI:57756"/>
        <dbReference type="EC" id="3.5.1.23"/>
    </reaction>
    <physiologicalReaction direction="left-to-right" evidence="26">
        <dbReference type="Rhea" id="RHEA:20857"/>
    </physiologicalReaction>
</comment>
<keyword evidence="24" id="KW-0325">Glycoprotein</keyword>
<feature type="binding site" evidence="30">
    <location>
        <position position="320"/>
    </location>
    <ligand>
        <name>Zn(2+)</name>
        <dbReference type="ChEBI" id="CHEBI:29105"/>
        <label>1</label>
    </ligand>
</feature>
<evidence type="ECO:0000256" key="15">
    <source>
        <dbReference type="ARBA" id="ARBA00022833"/>
    </source>
</evidence>
<keyword evidence="11 32" id="KW-0812">Transmembrane</keyword>
<comment type="catalytic activity">
    <reaction evidence="27">
        <text>an N-acylsphinganine + H2O = sphinganine + a fatty acid</text>
        <dbReference type="Rhea" id="RHEA:33551"/>
        <dbReference type="ChEBI" id="CHEBI:15377"/>
        <dbReference type="ChEBI" id="CHEBI:28868"/>
        <dbReference type="ChEBI" id="CHEBI:31488"/>
        <dbReference type="ChEBI" id="CHEBI:57817"/>
    </reaction>
    <physiologicalReaction direction="left-to-right" evidence="27">
        <dbReference type="Rhea" id="RHEA:33552"/>
    </physiologicalReaction>
</comment>
<evidence type="ECO:0000256" key="27">
    <source>
        <dbReference type="ARBA" id="ARBA00049511"/>
    </source>
</evidence>
<evidence type="ECO:0000256" key="14">
    <source>
        <dbReference type="ARBA" id="ARBA00022801"/>
    </source>
</evidence>
<dbReference type="InterPro" id="IPR008901">
    <property type="entry name" value="ACER"/>
</dbReference>
<evidence type="ECO:0000256" key="32">
    <source>
        <dbReference type="SAM" id="Phobius"/>
    </source>
</evidence>
<keyword evidence="19" id="KW-0482">Metalloprotease</keyword>
<evidence type="ECO:0000256" key="7">
    <source>
        <dbReference type="ARBA" id="ARBA00011891"/>
    </source>
</evidence>
<feature type="transmembrane region" description="Helical" evidence="32">
    <location>
        <begin position="87"/>
        <end position="104"/>
    </location>
</feature>
<evidence type="ECO:0000256" key="24">
    <source>
        <dbReference type="ARBA" id="ARBA00023180"/>
    </source>
</evidence>
<dbReference type="InterPro" id="IPR021190">
    <property type="entry name" value="Pept_M10A"/>
</dbReference>
<evidence type="ECO:0000256" key="5">
    <source>
        <dbReference type="ARBA" id="ARBA00009780"/>
    </source>
</evidence>
<feature type="transmembrane region" description="Helical" evidence="32">
    <location>
        <begin position="131"/>
        <end position="154"/>
    </location>
</feature>
<dbReference type="SUPFAM" id="SSF47090">
    <property type="entry name" value="PGBD-like"/>
    <property type="match status" value="1"/>
</dbReference>
<comment type="caution">
    <text evidence="34">The sequence shown here is derived from an EMBL/GenBank/DDBJ whole genome shotgun (WGS) entry which is preliminary data.</text>
</comment>
<feature type="domain" description="Peptidase metallopeptidase" evidence="33">
    <location>
        <begin position="242"/>
        <end position="401"/>
    </location>
</feature>
<dbReference type="InterPro" id="IPR024079">
    <property type="entry name" value="MetalloPept_cat_dom_sf"/>
</dbReference>
<dbReference type="Pfam" id="PF00413">
    <property type="entry name" value="Peptidase_M10"/>
    <property type="match status" value="1"/>
</dbReference>
<dbReference type="GO" id="GO:0006672">
    <property type="term" value="P:ceramide metabolic process"/>
    <property type="evidence" value="ECO:0007669"/>
    <property type="project" value="InterPro"/>
</dbReference>
<evidence type="ECO:0000256" key="23">
    <source>
        <dbReference type="ARBA" id="ARBA00023157"/>
    </source>
</evidence>
<accession>A0A4Z2H9F6</accession>
<comment type="subcellular location">
    <subcellularLocation>
        <location evidence="1">Membrane</location>
        <topology evidence="1">Multi-pass membrane protein</topology>
    </subcellularLocation>
    <subcellularLocation>
        <location evidence="2">Secreted</location>
        <location evidence="2">Extracellular space</location>
        <location evidence="2">Extracellular matrix</location>
    </subcellularLocation>
</comment>
<keyword evidence="35" id="KW-1185">Reference proteome</keyword>
<feature type="transmembrane region" description="Helical" evidence="32">
    <location>
        <begin position="56"/>
        <end position="80"/>
    </location>
</feature>
<keyword evidence="13" id="KW-0732">Signal</keyword>
<evidence type="ECO:0000256" key="17">
    <source>
        <dbReference type="ARBA" id="ARBA00022919"/>
    </source>
</evidence>
<dbReference type="GO" id="GO:0031012">
    <property type="term" value="C:extracellular matrix"/>
    <property type="evidence" value="ECO:0007669"/>
    <property type="project" value="InterPro"/>
</dbReference>
<dbReference type="GO" id="GO:0006508">
    <property type="term" value="P:proteolysis"/>
    <property type="evidence" value="ECO:0007669"/>
    <property type="project" value="UniProtKB-KW"/>
</dbReference>
<organism evidence="34 35">
    <name type="scientific">Liparis tanakae</name>
    <name type="common">Tanaka's snailfish</name>
    <dbReference type="NCBI Taxonomy" id="230148"/>
    <lineage>
        <taxon>Eukaryota</taxon>
        <taxon>Metazoa</taxon>
        <taxon>Chordata</taxon>
        <taxon>Craniata</taxon>
        <taxon>Vertebrata</taxon>
        <taxon>Euteleostomi</taxon>
        <taxon>Actinopterygii</taxon>
        <taxon>Neopterygii</taxon>
        <taxon>Teleostei</taxon>
        <taxon>Neoteleostei</taxon>
        <taxon>Acanthomorphata</taxon>
        <taxon>Eupercaria</taxon>
        <taxon>Perciformes</taxon>
        <taxon>Cottioidei</taxon>
        <taxon>Cottales</taxon>
        <taxon>Liparidae</taxon>
        <taxon>Liparis</taxon>
    </lineage>
</organism>
<evidence type="ECO:0000313" key="35">
    <source>
        <dbReference type="Proteomes" id="UP000314294"/>
    </source>
</evidence>
<proteinExistence type="inferred from homology"/>
<feature type="binding site" evidence="30">
    <location>
        <position position="355"/>
    </location>
    <ligand>
        <name>Zn(2+)</name>
        <dbReference type="ChEBI" id="CHEBI:29105"/>
        <label>2</label>
        <note>catalytic</note>
    </ligand>
</feature>
<keyword evidence="14" id="KW-0378">Hydrolase</keyword>
<dbReference type="SMART" id="SM00235">
    <property type="entry name" value="ZnMc"/>
    <property type="match status" value="1"/>
</dbReference>
<evidence type="ECO:0000256" key="9">
    <source>
        <dbReference type="ARBA" id="ARBA00022530"/>
    </source>
</evidence>
<comment type="pathway">
    <text evidence="4">Sphingolipid metabolism.</text>
</comment>
<dbReference type="SUPFAM" id="SSF55486">
    <property type="entry name" value="Metalloproteases ('zincins'), catalytic domain"/>
    <property type="match status" value="1"/>
</dbReference>
<feature type="binding site" evidence="30">
    <location>
        <position position="295"/>
    </location>
    <ligand>
        <name>Ca(2+)</name>
        <dbReference type="ChEBI" id="CHEBI:29108"/>
        <label>2</label>
    </ligand>
</feature>
<dbReference type="Pfam" id="PF01471">
    <property type="entry name" value="PG_binding_1"/>
    <property type="match status" value="1"/>
</dbReference>
<dbReference type="InterPro" id="IPR033739">
    <property type="entry name" value="M10A_MMP"/>
</dbReference>
<keyword evidence="23" id="KW-1015">Disulfide bond</keyword>
<evidence type="ECO:0000256" key="2">
    <source>
        <dbReference type="ARBA" id="ARBA00004498"/>
    </source>
</evidence>
<dbReference type="FunFam" id="3.40.390.10:FF:000007">
    <property type="entry name" value="Collagenase 3"/>
    <property type="match status" value="1"/>
</dbReference>
<dbReference type="UniPathway" id="UPA00222"/>
<protein>
    <recommendedName>
        <fullName evidence="7">ceramidase</fullName>
        <ecNumber evidence="7">3.5.1.23</ecNumber>
    </recommendedName>
</protein>
<evidence type="ECO:0000256" key="13">
    <source>
        <dbReference type="ARBA" id="ARBA00022729"/>
    </source>
</evidence>
<dbReference type="EC" id="3.5.1.23" evidence="7"/>
<dbReference type="GO" id="GO:0008270">
    <property type="term" value="F:zinc ion binding"/>
    <property type="evidence" value="ECO:0007669"/>
    <property type="project" value="InterPro"/>
</dbReference>
<comment type="cofactor">
    <cofactor evidence="30">
        <name>Ca(2+)</name>
        <dbReference type="ChEBI" id="CHEBI:29108"/>
    </cofactor>
    <text evidence="30">Can bind about 5 Ca(2+) ions per subunit.</text>
</comment>
<evidence type="ECO:0000256" key="29">
    <source>
        <dbReference type="PIRSR" id="PIRSR621190-1"/>
    </source>
</evidence>
<evidence type="ECO:0000256" key="30">
    <source>
        <dbReference type="PIRSR" id="PIRSR621190-2"/>
    </source>
</evidence>
<dbReference type="InterPro" id="IPR036375">
    <property type="entry name" value="Hemopexin-like_dom_sf"/>
</dbReference>
<dbReference type="GO" id="GO:0030574">
    <property type="term" value="P:collagen catabolic process"/>
    <property type="evidence" value="ECO:0007669"/>
    <property type="project" value="UniProtKB-KW"/>
</dbReference>
<keyword evidence="12 28" id="KW-0479">Metal-binding</keyword>
<feature type="binding site" evidence="30">
    <location>
        <position position="359"/>
    </location>
    <ligand>
        <name>Zn(2+)</name>
        <dbReference type="ChEBI" id="CHEBI:29105"/>
        <label>2</label>
        <note>catalytic</note>
    </ligand>
</feature>
<evidence type="ECO:0000256" key="3">
    <source>
        <dbReference type="ARBA" id="ARBA00004760"/>
    </source>
</evidence>
<dbReference type="Pfam" id="PF05875">
    <property type="entry name" value="Ceramidase"/>
    <property type="match status" value="1"/>
</dbReference>
<dbReference type="CDD" id="cd04278">
    <property type="entry name" value="ZnMc_MMP"/>
    <property type="match status" value="1"/>
</dbReference>
<evidence type="ECO:0000256" key="22">
    <source>
        <dbReference type="ARBA" id="ARBA00023145"/>
    </source>
</evidence>
<evidence type="ECO:0000256" key="18">
    <source>
        <dbReference type="ARBA" id="ARBA00022989"/>
    </source>
</evidence>
<keyword evidence="21 32" id="KW-0472">Membrane</keyword>
<dbReference type="PRINTS" id="PR00138">
    <property type="entry name" value="MATRIXIN"/>
</dbReference>
<comment type="similarity">
    <text evidence="5">Belongs to the alkaline ceramidase family.</text>
</comment>
<feature type="transmembrane region" description="Helical" evidence="32">
    <location>
        <begin position="30"/>
        <end position="50"/>
    </location>
</feature>